<evidence type="ECO:0000313" key="3">
    <source>
        <dbReference type="Proteomes" id="UP001447188"/>
    </source>
</evidence>
<feature type="region of interest" description="Disordered" evidence="1">
    <location>
        <begin position="662"/>
        <end position="691"/>
    </location>
</feature>
<accession>A0ABR3GX04</accession>
<organism evidence="2 3">
    <name type="scientific">Discina gigas</name>
    <dbReference type="NCBI Taxonomy" id="1032678"/>
    <lineage>
        <taxon>Eukaryota</taxon>
        <taxon>Fungi</taxon>
        <taxon>Dikarya</taxon>
        <taxon>Ascomycota</taxon>
        <taxon>Pezizomycotina</taxon>
        <taxon>Pezizomycetes</taxon>
        <taxon>Pezizales</taxon>
        <taxon>Discinaceae</taxon>
        <taxon>Discina</taxon>
    </lineage>
</organism>
<name>A0ABR3GX04_9PEZI</name>
<evidence type="ECO:0000313" key="2">
    <source>
        <dbReference type="EMBL" id="KAL0640227.1"/>
    </source>
</evidence>
<sequence>MECFRIETAGGMRDQDYPFNPPPSNAPRSHISEDPRSLAFVPATSVQQGLIVLNRRYNDHRKVELGFRGCIPLQKDDNLVGLSCNLPLPKKICAVHQDVRFIITPDSDITIIPMKLNSNFYELCKDYDVVDTKFLKPAEGMPAGYSLPHEDFVEVLKGGLRIDVRLEFFVGEAVPQRCIVDGAVLFDPNQNIGQPLHNLGDYKDPICFLGMDWLTKYPFILLEPVWDHIEGLDFKMNTGPIAARASTINVDISNQLIIYVEGRKYGCGVFFAPGSIYNTFCGVSKCGIWGEDHEKYQKERAVLMAFLKAIQIIENFNALGYKFDSVSIRSTDPVIVGWLDPFNACLTPEVTECIEKVAESHHDLWTTYQAQNAVKTLNITYVCILGEGYCTSGARAARALAELGSEMVEFRIENRTNVKLIQSFGRKLAIQNFKLRCLTQRKDLILPLLEEKFNVKKPVYIAITIDGNFHISQNLVCKSLTHIDKVGSEPSGKEAIVKSGYIPWDGEIDSGPDGLLDLTRYKYVPFPRAPLPMLGTACDSPVYHAFLHAVKNNPQAAAQKFQRIIWGPEAKDNLKPFAFLATATKEYRDELLDIWKMFGLDEGWEFCVDRNREGYLRNVLGAGNIYEDCRKTKDGRKAGGMVVKLGKEKMGERKEKILKRERVDGNNAKGDNDCPNSSKRKKVDITSKGNAGAMLGSLSDPTIVTSRLA</sequence>
<proteinExistence type="predicted"/>
<comment type="caution">
    <text evidence="2">The sequence shown here is derived from an EMBL/GenBank/DDBJ whole genome shotgun (WGS) entry which is preliminary data.</text>
</comment>
<keyword evidence="3" id="KW-1185">Reference proteome</keyword>
<feature type="region of interest" description="Disordered" evidence="1">
    <location>
        <begin position="9"/>
        <end position="32"/>
    </location>
</feature>
<dbReference type="Proteomes" id="UP001447188">
    <property type="component" value="Unassembled WGS sequence"/>
</dbReference>
<gene>
    <name evidence="2" type="ORF">Q9L58_000785</name>
</gene>
<dbReference type="EMBL" id="JBBBZM010000005">
    <property type="protein sequence ID" value="KAL0640227.1"/>
    <property type="molecule type" value="Genomic_DNA"/>
</dbReference>
<reference evidence="2 3" key="1">
    <citation type="submission" date="2024-02" db="EMBL/GenBank/DDBJ databases">
        <title>Discinaceae phylogenomics.</title>
        <authorList>
            <person name="Dirks A.C."/>
            <person name="James T.Y."/>
        </authorList>
    </citation>
    <scope>NUCLEOTIDE SEQUENCE [LARGE SCALE GENOMIC DNA]</scope>
    <source>
        <strain evidence="2 3">ACD0624</strain>
    </source>
</reference>
<evidence type="ECO:0000256" key="1">
    <source>
        <dbReference type="SAM" id="MobiDB-lite"/>
    </source>
</evidence>
<protein>
    <submittedName>
        <fullName evidence="2">Uncharacterized protein</fullName>
    </submittedName>
</protein>